<feature type="transmembrane region" description="Helical" evidence="8">
    <location>
        <begin position="34"/>
        <end position="53"/>
    </location>
</feature>
<evidence type="ECO:0000313" key="10">
    <source>
        <dbReference type="Proteomes" id="UP000236584"/>
    </source>
</evidence>
<dbReference type="NCBIfam" id="TIGR00374">
    <property type="entry name" value="flippase-like domain"/>
    <property type="match status" value="1"/>
</dbReference>
<comment type="similarity">
    <text evidence="2">Belongs to the UPF0104 family.</text>
</comment>
<keyword evidence="10" id="KW-1185">Reference proteome</keyword>
<gene>
    <name evidence="9" type="ORF">C2R22_06605</name>
</gene>
<dbReference type="OrthoDB" id="15513at2157"/>
<dbReference type="AlphaFoldDB" id="A0A2I8VJX1"/>
<evidence type="ECO:0000256" key="5">
    <source>
        <dbReference type="ARBA" id="ARBA00022989"/>
    </source>
</evidence>
<dbReference type="Proteomes" id="UP000236584">
    <property type="component" value="Chromosome"/>
</dbReference>
<evidence type="ECO:0000256" key="4">
    <source>
        <dbReference type="ARBA" id="ARBA00022692"/>
    </source>
</evidence>
<dbReference type="GeneID" id="35591745"/>
<keyword evidence="3" id="KW-1003">Cell membrane</keyword>
<feature type="transmembrane region" description="Helical" evidence="8">
    <location>
        <begin position="309"/>
        <end position="330"/>
    </location>
</feature>
<evidence type="ECO:0000256" key="2">
    <source>
        <dbReference type="ARBA" id="ARBA00011061"/>
    </source>
</evidence>
<feature type="transmembrane region" description="Helical" evidence="8">
    <location>
        <begin position="104"/>
        <end position="132"/>
    </location>
</feature>
<feature type="transmembrane region" description="Helical" evidence="8">
    <location>
        <begin position="65"/>
        <end position="84"/>
    </location>
</feature>
<evidence type="ECO:0000313" key="9">
    <source>
        <dbReference type="EMBL" id="AUV81369.1"/>
    </source>
</evidence>
<dbReference type="Pfam" id="PF03706">
    <property type="entry name" value="LPG_synthase_TM"/>
    <property type="match status" value="1"/>
</dbReference>
<dbReference type="PANTHER" id="PTHR39087:SF2">
    <property type="entry name" value="UPF0104 MEMBRANE PROTEIN MJ1595"/>
    <property type="match status" value="1"/>
</dbReference>
<feature type="region of interest" description="Disordered" evidence="7">
    <location>
        <begin position="1"/>
        <end position="22"/>
    </location>
</feature>
<keyword evidence="4 8" id="KW-0812">Transmembrane</keyword>
<evidence type="ECO:0000256" key="3">
    <source>
        <dbReference type="ARBA" id="ARBA00022475"/>
    </source>
</evidence>
<reference evidence="9 10" key="1">
    <citation type="submission" date="2018-01" db="EMBL/GenBank/DDBJ databases">
        <title>Complete genome sequence of Salinigranum rubrum GX10T, an extremely halophilic archaeon isolated from a marine solar saltern.</title>
        <authorList>
            <person name="Han S."/>
        </authorList>
    </citation>
    <scope>NUCLEOTIDE SEQUENCE [LARGE SCALE GENOMIC DNA]</scope>
    <source>
        <strain evidence="9 10">GX10</strain>
    </source>
</reference>
<protein>
    <submittedName>
        <fullName evidence="9">TIGR00374 family protein</fullName>
    </submittedName>
</protein>
<dbReference type="PANTHER" id="PTHR39087">
    <property type="entry name" value="UPF0104 MEMBRANE PROTEIN MJ1595"/>
    <property type="match status" value="1"/>
</dbReference>
<dbReference type="GO" id="GO:0005886">
    <property type="term" value="C:plasma membrane"/>
    <property type="evidence" value="ECO:0007669"/>
    <property type="project" value="UniProtKB-SubCell"/>
</dbReference>
<comment type="subcellular location">
    <subcellularLocation>
        <location evidence="1">Cell membrane</location>
        <topology evidence="1">Multi-pass membrane protein</topology>
    </subcellularLocation>
</comment>
<feature type="transmembrane region" description="Helical" evidence="8">
    <location>
        <begin position="336"/>
        <end position="354"/>
    </location>
</feature>
<feature type="transmembrane region" description="Helical" evidence="8">
    <location>
        <begin position="144"/>
        <end position="169"/>
    </location>
</feature>
<feature type="transmembrane region" description="Helical" evidence="8">
    <location>
        <begin position="277"/>
        <end position="297"/>
    </location>
</feature>
<keyword evidence="5 8" id="KW-1133">Transmembrane helix</keyword>
<keyword evidence="6 8" id="KW-0472">Membrane</keyword>
<organism evidence="9 10">
    <name type="scientific">Salinigranum rubrum</name>
    <dbReference type="NCBI Taxonomy" id="755307"/>
    <lineage>
        <taxon>Archaea</taxon>
        <taxon>Methanobacteriati</taxon>
        <taxon>Methanobacteriota</taxon>
        <taxon>Stenosarchaea group</taxon>
        <taxon>Halobacteria</taxon>
        <taxon>Halobacteriales</taxon>
        <taxon>Haloferacaceae</taxon>
        <taxon>Salinigranum</taxon>
    </lineage>
</organism>
<dbReference type="EMBL" id="CP026309">
    <property type="protein sequence ID" value="AUV81369.1"/>
    <property type="molecule type" value="Genomic_DNA"/>
</dbReference>
<proteinExistence type="inferred from homology"/>
<evidence type="ECO:0000256" key="1">
    <source>
        <dbReference type="ARBA" id="ARBA00004651"/>
    </source>
</evidence>
<accession>A0A2I8VJX1</accession>
<dbReference type="RefSeq" id="WP_103425057.1">
    <property type="nucleotide sequence ID" value="NZ_CP026309.1"/>
</dbReference>
<dbReference type="KEGG" id="srub:C2R22_06605"/>
<evidence type="ECO:0000256" key="6">
    <source>
        <dbReference type="ARBA" id="ARBA00023136"/>
    </source>
</evidence>
<feature type="transmembrane region" description="Helical" evidence="8">
    <location>
        <begin position="250"/>
        <end position="271"/>
    </location>
</feature>
<evidence type="ECO:0000256" key="7">
    <source>
        <dbReference type="SAM" id="MobiDB-lite"/>
    </source>
</evidence>
<sequence length="356" mass="37582">MSDTKSASPSASTSTSEAASEPNASVDRRTLAKVGVGLVAALVLIYLFGRVIGWGEITSALGEANLWWVVPACLSSLVCLVVWTKSWDVILGVLGVDIPFRSLVPIYFAATFADYVTPFGKAGGGPFIAYVLSTDDRASYQESLAGVVTADLLNLLPFFTFAGVGFVALTATGSLPSRADALVLGLAVLAFVLPGLLFLSWRKEALVRRTVVRIVSPIAARTDRVSVDSARHRVVDFYRRLDVIAEHPRTLAYTLVFAYTGWVFFAAPLYLAGRSLGVPLDPLLVLFIVPASTLAGVTPTPGGLGGIEAAVVALLVALTPTAPSAAAAVALLYRIASYWFVVAVAGLAALYEVYTH</sequence>
<evidence type="ECO:0000256" key="8">
    <source>
        <dbReference type="SAM" id="Phobius"/>
    </source>
</evidence>
<feature type="transmembrane region" description="Helical" evidence="8">
    <location>
        <begin position="181"/>
        <end position="199"/>
    </location>
</feature>
<dbReference type="InterPro" id="IPR022791">
    <property type="entry name" value="L-PG_synthase/AglD"/>
</dbReference>
<name>A0A2I8VJX1_9EURY</name>